<dbReference type="InterPro" id="IPR013137">
    <property type="entry name" value="Znf_TFIIB"/>
</dbReference>
<dbReference type="GO" id="GO:0005669">
    <property type="term" value="C:transcription factor TFIID complex"/>
    <property type="evidence" value="ECO:0007669"/>
    <property type="project" value="Ensembl"/>
</dbReference>
<dbReference type="PROSITE" id="PS51134">
    <property type="entry name" value="ZF_TFIIB"/>
    <property type="match status" value="1"/>
</dbReference>
<dbReference type="GO" id="GO:0019083">
    <property type="term" value="P:viral transcription"/>
    <property type="evidence" value="ECO:0007669"/>
    <property type="project" value="Ensembl"/>
</dbReference>
<evidence type="ECO:0000256" key="14">
    <source>
        <dbReference type="ARBA" id="ARBA00023163"/>
    </source>
</evidence>
<dbReference type="PRINTS" id="PR00685">
    <property type="entry name" value="TIFACTORIIB"/>
</dbReference>
<dbReference type="InterPro" id="IPR023486">
    <property type="entry name" value="TFIIB_CS"/>
</dbReference>
<evidence type="ECO:0000256" key="3">
    <source>
        <dbReference type="ARBA" id="ARBA00010857"/>
    </source>
</evidence>
<keyword evidence="10 20" id="KW-0863">Zinc-finger</keyword>
<evidence type="ECO:0000256" key="1">
    <source>
        <dbReference type="ARBA" id="ARBA00004123"/>
    </source>
</evidence>
<evidence type="ECO:0000256" key="12">
    <source>
        <dbReference type="ARBA" id="ARBA00023015"/>
    </source>
</evidence>
<dbReference type="GO" id="GO:0032153">
    <property type="term" value="C:cell division site"/>
    <property type="evidence" value="ECO:0007669"/>
    <property type="project" value="Ensembl"/>
</dbReference>
<keyword evidence="11" id="KW-0862">Zinc</keyword>
<dbReference type="SUPFAM" id="SSF47954">
    <property type="entry name" value="Cyclin-like"/>
    <property type="match status" value="2"/>
</dbReference>
<evidence type="ECO:0000313" key="22">
    <source>
        <dbReference type="Ensembl" id="ENSTGUP00000023348.1"/>
    </source>
</evidence>
<accession>A0A674GKK5</accession>
<dbReference type="InterPro" id="IPR000812">
    <property type="entry name" value="TFIIB"/>
</dbReference>
<evidence type="ECO:0000256" key="10">
    <source>
        <dbReference type="ARBA" id="ARBA00022771"/>
    </source>
</evidence>
<dbReference type="GO" id="GO:0051225">
    <property type="term" value="P:spindle assembly"/>
    <property type="evidence" value="ECO:0007669"/>
    <property type="project" value="Ensembl"/>
</dbReference>
<organism evidence="22 23">
    <name type="scientific">Taeniopygia guttata</name>
    <name type="common">Zebra finch</name>
    <name type="synonym">Poephila guttata</name>
    <dbReference type="NCBI Taxonomy" id="59729"/>
    <lineage>
        <taxon>Eukaryota</taxon>
        <taxon>Metazoa</taxon>
        <taxon>Chordata</taxon>
        <taxon>Craniata</taxon>
        <taxon>Vertebrata</taxon>
        <taxon>Euteleostomi</taxon>
        <taxon>Archelosauria</taxon>
        <taxon>Archosauria</taxon>
        <taxon>Dinosauria</taxon>
        <taxon>Saurischia</taxon>
        <taxon>Theropoda</taxon>
        <taxon>Coelurosauria</taxon>
        <taxon>Aves</taxon>
        <taxon>Neognathae</taxon>
        <taxon>Neoaves</taxon>
        <taxon>Telluraves</taxon>
        <taxon>Australaves</taxon>
        <taxon>Passeriformes</taxon>
        <taxon>Passeroidea</taxon>
        <taxon>Estrildidae</taxon>
        <taxon>Estrildinae</taxon>
        <taxon>Taeniopygia</taxon>
    </lineage>
</organism>
<evidence type="ECO:0000256" key="18">
    <source>
        <dbReference type="ARBA" id="ARBA00048017"/>
    </source>
</evidence>
<reference evidence="22" key="3">
    <citation type="submission" date="2025-09" db="UniProtKB">
        <authorList>
            <consortium name="Ensembl"/>
        </authorList>
    </citation>
    <scope>IDENTIFICATION</scope>
</reference>
<keyword evidence="12" id="KW-0805">Transcription regulation</keyword>
<sequence>MHRSSCAGATPRGRPGGLCAGVCALLPGPRGRFCPVSCGPAAAQPRRARGPCARPFAAPVGALGGPARRSRDLITGAARPRDFRRRCSTADMASTSRLDVLPRVTCPNHPDSILVEDYRAGDMICSECGLVVGDRVIDVGSEWRTFSNDKATKDPSRVGDTQNPLLSDGDLSTMIGKGTGAASFDEFGNSKYQNRRTMSSSDRAMMNAFKEITNMADRINLPRNIVDRTNNLFKQVYEQKSLKGRSNDAIASACLYIACRQEGVPRTFKEICAVSRISKKEIGRCFKLILKALETSVDLITTGDFMSRFCSNLGLPKQVQMAATHIARKAVELDLVPGRSPISVAAAAIYMASQASSEKRTQKEIGDIAGVADVTIRQSYRLIYPRAPDLFPADFKFDTPVDKLPQL</sequence>
<keyword evidence="7" id="KW-0808">Transferase</keyword>
<dbReference type="InParanoid" id="A0A674GKK5"/>
<keyword evidence="13" id="KW-0238">DNA-binding</keyword>
<dbReference type="GO" id="GO:0051123">
    <property type="term" value="P:RNA polymerase II preinitiation complex assembly"/>
    <property type="evidence" value="ECO:0007669"/>
    <property type="project" value="Ensembl"/>
</dbReference>
<reference evidence="22 23" key="1">
    <citation type="journal article" date="2010" name="Nature">
        <title>The genome of a songbird.</title>
        <authorList>
            <person name="Warren W.C."/>
            <person name="Clayton D.F."/>
            <person name="Ellegren H."/>
            <person name="Arnold A.P."/>
            <person name="Hillier L.W."/>
            <person name="Kunstner A."/>
            <person name="Searle S."/>
            <person name="White S."/>
            <person name="Vilella A.J."/>
            <person name="Fairley S."/>
            <person name="Heger A."/>
            <person name="Kong L."/>
            <person name="Ponting C.P."/>
            <person name="Jarvis E.D."/>
            <person name="Mello C.V."/>
            <person name="Minx P."/>
            <person name="Lovell P."/>
            <person name="Velho T.A."/>
            <person name="Ferris M."/>
            <person name="Balakrishnan C.N."/>
            <person name="Sinha S."/>
            <person name="Blatti C."/>
            <person name="London S.E."/>
            <person name="Li Y."/>
            <person name="Lin Y.C."/>
            <person name="George J."/>
            <person name="Sweedler J."/>
            <person name="Southey B."/>
            <person name="Gunaratne P."/>
            <person name="Watson M."/>
            <person name="Nam K."/>
            <person name="Backstrom N."/>
            <person name="Smeds L."/>
            <person name="Nabholz B."/>
            <person name="Itoh Y."/>
            <person name="Whitney O."/>
            <person name="Pfenning A.R."/>
            <person name="Howard J."/>
            <person name="Volker M."/>
            <person name="Skinner B.M."/>
            <person name="Griffin D.K."/>
            <person name="Ye L."/>
            <person name="McLaren W.M."/>
            <person name="Flicek P."/>
            <person name="Quesada V."/>
            <person name="Velasco G."/>
            <person name="Lopez-Otin C."/>
            <person name="Puente X.S."/>
            <person name="Olender T."/>
            <person name="Lancet D."/>
            <person name="Smit A.F."/>
            <person name="Hubley R."/>
            <person name="Konkel M.K."/>
            <person name="Walker J.A."/>
            <person name="Batzer M.A."/>
            <person name="Gu W."/>
            <person name="Pollock D.D."/>
            <person name="Chen L."/>
            <person name="Cheng Z."/>
            <person name="Eichler E.E."/>
            <person name="Stapley J."/>
            <person name="Slate J."/>
            <person name="Ekblom R."/>
            <person name="Birkhead T."/>
            <person name="Burke T."/>
            <person name="Burt D."/>
            <person name="Scharff C."/>
            <person name="Adam I."/>
            <person name="Richard H."/>
            <person name="Sultan M."/>
            <person name="Soldatov A."/>
            <person name="Lehrach H."/>
            <person name="Edwards S.V."/>
            <person name="Yang S.P."/>
            <person name="Li X."/>
            <person name="Graves T."/>
            <person name="Fulton L."/>
            <person name="Nelson J."/>
            <person name="Chinwalla A."/>
            <person name="Hou S."/>
            <person name="Mardis E.R."/>
            <person name="Wilson R.K."/>
        </authorList>
    </citation>
    <scope>NUCLEOTIDE SEQUENCE [LARGE SCALE GENOMIC DNA]</scope>
</reference>
<dbReference type="GO" id="GO:0000776">
    <property type="term" value="C:kinetochore"/>
    <property type="evidence" value="ECO:0007669"/>
    <property type="project" value="Ensembl"/>
</dbReference>
<dbReference type="EC" id="2.3.1.48" evidence="4"/>
<evidence type="ECO:0000256" key="6">
    <source>
        <dbReference type="ARBA" id="ARBA00022454"/>
    </source>
</evidence>
<dbReference type="GO" id="GO:0001174">
    <property type="term" value="P:transcriptional start site selection at RNA polymerase II promoter"/>
    <property type="evidence" value="ECO:0007669"/>
    <property type="project" value="Ensembl"/>
</dbReference>
<dbReference type="GO" id="GO:0061733">
    <property type="term" value="F:protein-lysine-acetyltransferase activity"/>
    <property type="evidence" value="ECO:0007669"/>
    <property type="project" value="UniProtKB-EC"/>
</dbReference>
<keyword evidence="23" id="KW-1185">Reference proteome</keyword>
<dbReference type="CDD" id="cd20552">
    <property type="entry name" value="CYCLIN_TFIIB_rpt2"/>
    <property type="match status" value="1"/>
</dbReference>
<dbReference type="FunFam" id="1.10.472.10:FF:000019">
    <property type="entry name" value="transcription initiation factor IIB"/>
    <property type="match status" value="1"/>
</dbReference>
<keyword evidence="9" id="KW-0677">Repeat</keyword>
<evidence type="ECO:0000256" key="15">
    <source>
        <dbReference type="ARBA" id="ARBA00023242"/>
    </source>
</evidence>
<evidence type="ECO:0000256" key="13">
    <source>
        <dbReference type="ARBA" id="ARBA00023125"/>
    </source>
</evidence>
<gene>
    <name evidence="22" type="primary">GTF2B</name>
</gene>
<dbReference type="Proteomes" id="UP000007754">
    <property type="component" value="Chromosome 8"/>
</dbReference>
<dbReference type="GO" id="GO:0042585">
    <property type="term" value="C:germinal vesicle"/>
    <property type="evidence" value="ECO:0007669"/>
    <property type="project" value="Ensembl"/>
</dbReference>
<evidence type="ECO:0000313" key="23">
    <source>
        <dbReference type="Proteomes" id="UP000007754"/>
    </source>
</evidence>
<dbReference type="PANTHER" id="PTHR11618:SF77">
    <property type="entry name" value="TRANSCRIPTION INITIATION FACTOR IIB"/>
    <property type="match status" value="1"/>
</dbReference>
<dbReference type="GO" id="GO:1990114">
    <property type="term" value="P:RNA polymerase II core complex assembly"/>
    <property type="evidence" value="ECO:0007669"/>
    <property type="project" value="Ensembl"/>
</dbReference>
<evidence type="ECO:0000256" key="2">
    <source>
        <dbReference type="ARBA" id="ARBA00004286"/>
    </source>
</evidence>
<keyword evidence="14" id="KW-0804">Transcription</keyword>
<dbReference type="PANTHER" id="PTHR11618">
    <property type="entry name" value="TRANSCRIPTION INITIATION FACTOR IIB-RELATED"/>
    <property type="match status" value="1"/>
</dbReference>
<keyword evidence="8" id="KW-0479">Metal-binding</keyword>
<proteinExistence type="inferred from homology"/>
<dbReference type="GO" id="GO:0051177">
    <property type="term" value="P:meiotic sister chromatid cohesion"/>
    <property type="evidence" value="ECO:0007669"/>
    <property type="project" value="Ensembl"/>
</dbReference>
<dbReference type="AlphaFoldDB" id="A0A674GKK5"/>
<dbReference type="GO" id="GO:1990841">
    <property type="term" value="F:promoter-specific chromatin binding"/>
    <property type="evidence" value="ECO:0007669"/>
    <property type="project" value="Ensembl"/>
</dbReference>
<dbReference type="InterPro" id="IPR036915">
    <property type="entry name" value="Cyclin-like_sf"/>
</dbReference>
<dbReference type="GO" id="GO:0016251">
    <property type="term" value="F:RNA polymerase II general transcription initiation factor activity"/>
    <property type="evidence" value="ECO:0007669"/>
    <property type="project" value="Ensembl"/>
</dbReference>
<comment type="similarity">
    <text evidence="3">Belongs to the TFIIB family.</text>
</comment>
<dbReference type="GO" id="GO:0046966">
    <property type="term" value="F:nuclear thyroid hormone receptor binding"/>
    <property type="evidence" value="ECO:0007669"/>
    <property type="project" value="Ensembl"/>
</dbReference>
<protein>
    <recommendedName>
        <fullName evidence="5">Transcription initiation factor IIB</fullName>
        <ecNumber evidence="4">2.3.1.48</ecNumber>
    </recommendedName>
    <alternativeName>
        <fullName evidence="17">General transcription factor TFIIB</fullName>
    </alternativeName>
</protein>
<evidence type="ECO:0000256" key="17">
    <source>
        <dbReference type="ARBA" id="ARBA00031706"/>
    </source>
</evidence>
<dbReference type="Gene3D" id="1.10.472.10">
    <property type="entry name" value="Cyclin-like"/>
    <property type="match status" value="2"/>
</dbReference>
<dbReference type="GO" id="GO:0017025">
    <property type="term" value="F:TBP-class protein binding"/>
    <property type="evidence" value="ECO:0007669"/>
    <property type="project" value="Ensembl"/>
</dbReference>
<dbReference type="FunFam" id="1.10.472.10:FF:000008">
    <property type="entry name" value="Transcription initiation factor IIB"/>
    <property type="match status" value="1"/>
</dbReference>
<comment type="catalytic activity">
    <reaction evidence="18">
        <text>L-lysyl-[protein] + acetyl-CoA = N(6)-acetyl-L-lysyl-[protein] + CoA + H(+)</text>
        <dbReference type="Rhea" id="RHEA:45948"/>
        <dbReference type="Rhea" id="RHEA-COMP:9752"/>
        <dbReference type="Rhea" id="RHEA-COMP:10731"/>
        <dbReference type="ChEBI" id="CHEBI:15378"/>
        <dbReference type="ChEBI" id="CHEBI:29969"/>
        <dbReference type="ChEBI" id="CHEBI:57287"/>
        <dbReference type="ChEBI" id="CHEBI:57288"/>
        <dbReference type="ChEBI" id="CHEBI:61930"/>
        <dbReference type="EC" id="2.3.1.48"/>
    </reaction>
</comment>
<dbReference type="OMA" id="LYMACRM"/>
<comment type="function">
    <text evidence="19">General transcription factor that plays a role in transcription initiation by RNA polymerase II (Pol II). Involved in the pre-initiation complex (PIC) formation and Pol II recruitment at promoter DNA. Together with the TATA box-bound TBP forms the core initiation complex and provides a bridge between TBP and the Pol II-TFIIF complex. Released from the PIC early following the onset of transcription during the initiation and elongation transition and reassociates with TBP during the next transcription cycle. Associates with chromatin to core promoter-specific regions. Binds to two distinct DNA core promoter consensus sequence elements in a TBP-independent manner; these IIB-recognition elements (BREs) are localized immediately upstream (BREu), 5'-[GC][GC][GA]CGCC-3', and downstream (BREd), 5'-[GA]T[TGA][TG][GT][TG][TG]-3', of the TATA box element. Modulates transcription start site selection. Also exhibits autoacetyltransferase activity that contributes to the activated transcription.</text>
</comment>
<dbReference type="InterPro" id="IPR013763">
    <property type="entry name" value="Cyclin-like_dom"/>
</dbReference>
<evidence type="ECO:0000256" key="4">
    <source>
        <dbReference type="ARBA" id="ARBA00013184"/>
    </source>
</evidence>
<dbReference type="GO" id="GO:0000993">
    <property type="term" value="F:RNA polymerase II complex binding"/>
    <property type="evidence" value="ECO:0007669"/>
    <property type="project" value="Ensembl"/>
</dbReference>
<dbReference type="Pfam" id="PF00382">
    <property type="entry name" value="TFIIB"/>
    <property type="match status" value="2"/>
</dbReference>
<evidence type="ECO:0000259" key="21">
    <source>
        <dbReference type="PROSITE" id="PS51134"/>
    </source>
</evidence>
<dbReference type="Ensembl" id="ENSTGUT00000031632.1">
    <property type="protein sequence ID" value="ENSTGUP00000023348.1"/>
    <property type="gene ID" value="ENSTGUG00000006258.2"/>
</dbReference>
<dbReference type="SUPFAM" id="SSF57783">
    <property type="entry name" value="Zinc beta-ribbon"/>
    <property type="match status" value="1"/>
</dbReference>
<dbReference type="GeneTree" id="ENSGT00390000006671"/>
<reference evidence="22" key="2">
    <citation type="submission" date="2025-08" db="UniProtKB">
        <authorList>
            <consortium name="Ensembl"/>
        </authorList>
    </citation>
    <scope>IDENTIFICATION</scope>
</reference>
<dbReference type="Pfam" id="PF08271">
    <property type="entry name" value="Zn_Ribbon_TF"/>
    <property type="match status" value="1"/>
</dbReference>
<evidence type="ECO:0000256" key="19">
    <source>
        <dbReference type="ARBA" id="ARBA00056112"/>
    </source>
</evidence>
<dbReference type="CDD" id="cd20551">
    <property type="entry name" value="CYCLIN_TFIIB_rpt1"/>
    <property type="match status" value="1"/>
</dbReference>
<keyword evidence="6" id="KW-0158">Chromosome</keyword>
<evidence type="ECO:0000256" key="9">
    <source>
        <dbReference type="ARBA" id="ARBA00022737"/>
    </source>
</evidence>
<evidence type="ECO:0000256" key="11">
    <source>
        <dbReference type="ARBA" id="ARBA00022833"/>
    </source>
</evidence>
<comment type="subcellular location">
    <subcellularLocation>
        <location evidence="2">Chromosome</location>
    </subcellularLocation>
    <subcellularLocation>
        <location evidence="1">Nucleus</location>
    </subcellularLocation>
</comment>
<dbReference type="FunFam" id="2.20.25.10:FF:000007">
    <property type="entry name" value="Transcription initiation factor IIB"/>
    <property type="match status" value="1"/>
</dbReference>
<dbReference type="GO" id="GO:0000979">
    <property type="term" value="F:RNA polymerase II core promoter sequence-specific DNA binding"/>
    <property type="evidence" value="ECO:0007669"/>
    <property type="project" value="Ensembl"/>
</dbReference>
<evidence type="ECO:0000256" key="8">
    <source>
        <dbReference type="ARBA" id="ARBA00022723"/>
    </source>
</evidence>
<dbReference type="GO" id="GO:0016604">
    <property type="term" value="C:nuclear body"/>
    <property type="evidence" value="ECO:0007669"/>
    <property type="project" value="Ensembl"/>
</dbReference>
<dbReference type="GO" id="GO:0008270">
    <property type="term" value="F:zinc ion binding"/>
    <property type="evidence" value="ECO:0007669"/>
    <property type="project" value="UniProtKB-KW"/>
</dbReference>
<evidence type="ECO:0000256" key="7">
    <source>
        <dbReference type="ARBA" id="ARBA00022679"/>
    </source>
</evidence>
<evidence type="ECO:0000256" key="5">
    <source>
        <dbReference type="ARBA" id="ARBA00013932"/>
    </source>
</evidence>
<name>A0A674GKK5_TAEGU</name>
<dbReference type="GO" id="GO:0097550">
    <property type="term" value="C:transcription preinitiation complex"/>
    <property type="evidence" value="ECO:0007669"/>
    <property type="project" value="TreeGrafter"/>
</dbReference>
<keyword evidence="15" id="KW-0539">Nucleus</keyword>
<dbReference type="PROSITE" id="PS00782">
    <property type="entry name" value="TFIIB"/>
    <property type="match status" value="2"/>
</dbReference>
<evidence type="ECO:0000256" key="16">
    <source>
        <dbReference type="ARBA" id="ARBA00023315"/>
    </source>
</evidence>
<dbReference type="Gene3D" id="2.20.25.10">
    <property type="match status" value="1"/>
</dbReference>
<dbReference type="SMART" id="SM00385">
    <property type="entry name" value="CYCLIN"/>
    <property type="match status" value="2"/>
</dbReference>
<keyword evidence="16" id="KW-0012">Acyltransferase</keyword>
<feature type="domain" description="TFIIB-type" evidence="21">
    <location>
        <begin position="102"/>
        <end position="133"/>
    </location>
</feature>
<dbReference type="InterPro" id="IPR013150">
    <property type="entry name" value="TFIIB_cyclin"/>
</dbReference>
<evidence type="ECO:0000256" key="20">
    <source>
        <dbReference type="PROSITE-ProRule" id="PRU00469"/>
    </source>
</evidence>